<dbReference type="AlphaFoldDB" id="A0AAE1ZI09"/>
<comment type="caution">
    <text evidence="2">The sequence shown here is derived from an EMBL/GenBank/DDBJ whole genome shotgun (WGS) entry which is preliminary data.</text>
</comment>
<proteinExistence type="predicted"/>
<evidence type="ECO:0000313" key="3">
    <source>
        <dbReference type="Proteomes" id="UP001292079"/>
    </source>
</evidence>
<reference evidence="2" key="2">
    <citation type="journal article" date="2023" name="Infect Dis Poverty">
        <title>Chromosome-scale genome of the human blood fluke Schistosoma mekongi and its implications for public health.</title>
        <authorList>
            <person name="Zhou M."/>
            <person name="Xu L."/>
            <person name="Xu D."/>
            <person name="Chen W."/>
            <person name="Khan J."/>
            <person name="Hu Y."/>
            <person name="Huang H."/>
            <person name="Wei H."/>
            <person name="Zhang Y."/>
            <person name="Chusongsang P."/>
            <person name="Tanasarnprasert K."/>
            <person name="Hu X."/>
            <person name="Limpanont Y."/>
            <person name="Lv Z."/>
        </authorList>
    </citation>
    <scope>NUCLEOTIDE SEQUENCE</scope>
    <source>
        <strain evidence="2">LV_2022a</strain>
    </source>
</reference>
<dbReference type="Proteomes" id="UP001292079">
    <property type="component" value="Unassembled WGS sequence"/>
</dbReference>
<name>A0AAE1ZI09_SCHME</name>
<feature type="non-terminal residue" evidence="2">
    <location>
        <position position="367"/>
    </location>
</feature>
<keyword evidence="3" id="KW-1185">Reference proteome</keyword>
<evidence type="ECO:0000259" key="1">
    <source>
        <dbReference type="PROSITE" id="PS50878"/>
    </source>
</evidence>
<gene>
    <name evidence="2" type="ORF">MN116_000112</name>
</gene>
<sequence>EKIVCDQMSDYLLSEKLIFNSQHGFLKTMSCMTCHFEFFNLVFTKRSLGHLVLVLYLDISKAFDMVNHKLLVSKLSSHGIRNPLLAWLNSFLSNRHQIVKINSTLSKAEPVTSGVIQGSVLGPLLFIAYINDICKCFSMGRPFLYADDLKIVYSFPPHEFAHAFSGVTTELNKVAVWCSKWKFDLNASKYGWICFGDKCLNFDLSINGSKLSRLQSVVDLGLRYSYNLSFTEQVNMQTSKSHRLLSCIIRNFYSNDSRILLYKVCVRPLLEYCTFILSNVSIRDKLRLESVQRRLTLRIHEADRTLDYKTRCTKLGLDTLRRRRLKLNLIFFYKILNKLAFSSPNTIQLEEPSCYNLRNSASKINIS</sequence>
<dbReference type="Pfam" id="PF00078">
    <property type="entry name" value="RVT_1"/>
    <property type="match status" value="1"/>
</dbReference>
<dbReference type="InterPro" id="IPR043502">
    <property type="entry name" value="DNA/RNA_pol_sf"/>
</dbReference>
<accession>A0AAE1ZI09</accession>
<organism evidence="2 3">
    <name type="scientific">Schistosoma mekongi</name>
    <name type="common">Parasitic worm</name>
    <dbReference type="NCBI Taxonomy" id="38744"/>
    <lineage>
        <taxon>Eukaryota</taxon>
        <taxon>Metazoa</taxon>
        <taxon>Spiralia</taxon>
        <taxon>Lophotrochozoa</taxon>
        <taxon>Platyhelminthes</taxon>
        <taxon>Trematoda</taxon>
        <taxon>Digenea</taxon>
        <taxon>Strigeidida</taxon>
        <taxon>Schistosomatoidea</taxon>
        <taxon>Schistosomatidae</taxon>
        <taxon>Schistosoma</taxon>
    </lineage>
</organism>
<evidence type="ECO:0000313" key="2">
    <source>
        <dbReference type="EMBL" id="KAK4474225.1"/>
    </source>
</evidence>
<dbReference type="PANTHER" id="PTHR33332">
    <property type="entry name" value="REVERSE TRANSCRIPTASE DOMAIN-CONTAINING PROTEIN"/>
    <property type="match status" value="1"/>
</dbReference>
<dbReference type="InterPro" id="IPR000477">
    <property type="entry name" value="RT_dom"/>
</dbReference>
<feature type="domain" description="Reverse transcriptase" evidence="1">
    <location>
        <begin position="1"/>
        <end position="206"/>
    </location>
</feature>
<dbReference type="SUPFAM" id="SSF56672">
    <property type="entry name" value="DNA/RNA polymerases"/>
    <property type="match status" value="1"/>
</dbReference>
<dbReference type="EMBL" id="JALJAT010000001">
    <property type="protein sequence ID" value="KAK4474225.1"/>
    <property type="molecule type" value="Genomic_DNA"/>
</dbReference>
<reference evidence="2" key="1">
    <citation type="submission" date="2022-04" db="EMBL/GenBank/DDBJ databases">
        <authorList>
            <person name="Xu L."/>
            <person name="Lv Z."/>
        </authorList>
    </citation>
    <scope>NUCLEOTIDE SEQUENCE</scope>
    <source>
        <strain evidence="2">LV_2022a</strain>
    </source>
</reference>
<dbReference type="PROSITE" id="PS50878">
    <property type="entry name" value="RT_POL"/>
    <property type="match status" value="1"/>
</dbReference>
<protein>
    <recommendedName>
        <fullName evidence="1">Reverse transcriptase domain-containing protein</fullName>
    </recommendedName>
</protein>
<feature type="non-terminal residue" evidence="2">
    <location>
        <position position="1"/>
    </location>
</feature>